<dbReference type="AlphaFoldDB" id="A0A9X9Q703"/>
<proteinExistence type="predicted"/>
<accession>A0A9X9Q703</accession>
<dbReference type="InterPro" id="IPR023578">
    <property type="entry name" value="Ras_GEF_dom_sf"/>
</dbReference>
<dbReference type="Gene3D" id="1.20.870.10">
    <property type="entry name" value="Son of sevenless (SoS) protein Chain: S domain 1"/>
    <property type="match status" value="1"/>
</dbReference>
<name>A0A9X9Q703_GULGU</name>
<evidence type="ECO:0000313" key="1">
    <source>
        <dbReference type="EMBL" id="VCX37095.1"/>
    </source>
</evidence>
<gene>
    <name evidence="1" type="ORF">BN2614_LOCUS1</name>
</gene>
<evidence type="ECO:0008006" key="3">
    <source>
        <dbReference type="Google" id="ProtNLM"/>
    </source>
</evidence>
<dbReference type="SUPFAM" id="SSF48366">
    <property type="entry name" value="Ras GEF"/>
    <property type="match status" value="1"/>
</dbReference>
<evidence type="ECO:0000313" key="2">
    <source>
        <dbReference type="Proteomes" id="UP000269945"/>
    </source>
</evidence>
<reference evidence="1 2" key="1">
    <citation type="submission" date="2018-10" db="EMBL/GenBank/DDBJ databases">
        <authorList>
            <person name="Ekblom R."/>
            <person name="Jareborg N."/>
        </authorList>
    </citation>
    <scope>NUCLEOTIDE SEQUENCE [LARGE SCALE GENOMIC DNA]</scope>
    <source>
        <tissue evidence="1">Muscle</tissue>
    </source>
</reference>
<dbReference type="Proteomes" id="UP000269945">
    <property type="component" value="Unassembled WGS sequence"/>
</dbReference>
<keyword evidence="2" id="KW-1185">Reference proteome</keyword>
<sequence>MLWTNQANSLETQIQHLLPTLLGRDLSYIYMFLGAYKAFATTQDVLDLLFAKEFWTTEKKLKTKTITSCLQGEHPAPNCPVGFGLGVRRTGGDRYALEEGTGWTTLSKPPYSAVGLRGVSVLRFLSPLV</sequence>
<organism evidence="1 2">
    <name type="scientific">Gulo gulo</name>
    <name type="common">Wolverine</name>
    <name type="synonym">Gluton</name>
    <dbReference type="NCBI Taxonomy" id="48420"/>
    <lineage>
        <taxon>Eukaryota</taxon>
        <taxon>Metazoa</taxon>
        <taxon>Chordata</taxon>
        <taxon>Craniata</taxon>
        <taxon>Vertebrata</taxon>
        <taxon>Euteleostomi</taxon>
        <taxon>Mammalia</taxon>
        <taxon>Eutheria</taxon>
        <taxon>Laurasiatheria</taxon>
        <taxon>Carnivora</taxon>
        <taxon>Caniformia</taxon>
        <taxon>Musteloidea</taxon>
        <taxon>Mustelidae</taxon>
        <taxon>Guloninae</taxon>
        <taxon>Gulo</taxon>
    </lineage>
</organism>
<protein>
    <recommendedName>
        <fullName evidence="3">N-terminal Ras-GEF domain-containing protein</fullName>
    </recommendedName>
</protein>
<comment type="caution">
    <text evidence="1">The sequence shown here is derived from an EMBL/GenBank/DDBJ whole genome shotgun (WGS) entry which is preliminary data.</text>
</comment>
<dbReference type="EMBL" id="CYRY02043012">
    <property type="protein sequence ID" value="VCX37095.1"/>
    <property type="molecule type" value="Genomic_DNA"/>
</dbReference>